<dbReference type="Pfam" id="PF04438">
    <property type="entry name" value="zf-HIT"/>
    <property type="match status" value="1"/>
</dbReference>
<evidence type="ECO:0000256" key="6">
    <source>
        <dbReference type="ARBA" id="ARBA00022833"/>
    </source>
</evidence>
<dbReference type="Gene3D" id="3.30.60.190">
    <property type="match status" value="1"/>
</dbReference>
<evidence type="ECO:0000256" key="5">
    <source>
        <dbReference type="ARBA" id="ARBA00022771"/>
    </source>
</evidence>
<dbReference type="GO" id="GO:0005634">
    <property type="term" value="C:nucleus"/>
    <property type="evidence" value="ECO:0007669"/>
    <property type="project" value="TreeGrafter"/>
</dbReference>
<evidence type="ECO:0000256" key="12">
    <source>
        <dbReference type="ARBA" id="ARBA00077531"/>
    </source>
</evidence>
<dbReference type="GO" id="GO:0008270">
    <property type="term" value="F:zinc ion binding"/>
    <property type="evidence" value="ECO:0007669"/>
    <property type="project" value="UniProtKB-UniRule"/>
</dbReference>
<evidence type="ECO:0000256" key="7">
    <source>
        <dbReference type="ARBA" id="ARBA00022843"/>
    </source>
</evidence>
<comment type="function">
    <text evidence="8">Required for box C/D snoRNAs accumulation involved in snoRNA processing, snoRNA transport to the nucleolus and ribosome biogenesis.</text>
</comment>
<keyword evidence="2" id="KW-0690">Ribosome biogenesis</keyword>
<keyword evidence="4" id="KW-0479">Metal-binding</keyword>
<reference evidence="16 17" key="1">
    <citation type="submission" date="2017-10" db="EMBL/GenBank/DDBJ databases">
        <title>Development of genomic resources for the powdery mildew, Erysiphe pulchra.</title>
        <authorList>
            <person name="Wadl P.A."/>
            <person name="Mack B.M."/>
            <person name="Moore G."/>
            <person name="Beltz S.B."/>
        </authorList>
    </citation>
    <scope>NUCLEOTIDE SEQUENCE [LARGE SCALE GENOMIC DNA]</scope>
    <source>
        <strain evidence="16">Cflorida</strain>
    </source>
</reference>
<dbReference type="PROSITE" id="PS51083">
    <property type="entry name" value="ZF_HIT"/>
    <property type="match status" value="1"/>
</dbReference>
<evidence type="ECO:0000256" key="10">
    <source>
        <dbReference type="ARBA" id="ARBA00061949"/>
    </source>
</evidence>
<evidence type="ECO:0000259" key="15">
    <source>
        <dbReference type="PROSITE" id="PS51083"/>
    </source>
</evidence>
<keyword evidence="1" id="KW-1017">Isopeptide bond</keyword>
<comment type="caution">
    <text evidence="16">The sequence shown here is derived from an EMBL/GenBank/DDBJ whole genome shotgun (WGS) entry which is preliminary data.</text>
</comment>
<sequence>MDETVLTSLCSICYIDPPIYTCPRCLADTCSLSCSKRHKIWSSCNGIRDPTVYKPISQVATPSGIDHDYNFLHSIEHGISRSEKVLIEDLSLVSREELKRARTGEDEKNSGRKRQKRYNSESQAEFCISKLAQEKNIQILRAPKGMRRNKENTTSWNRKRKIVDWQVEWLQIGPTGTNRILHKVSGIKPIGDQYDSICEEERWIKMTEDEKCEAKKRKIQKSKDITAKRLRSAAEFLLKSPLGLLQDSERMTWNLTLNKDMSKETSREKEKVPTNTTRKYELYIHRPLTPASFPKVLAVIDPEKSLSEILAGRCILEFPTIYVFEKGSPSLFNKFMSEQEFIEATQKNYPNQQQQNHINNGVGNVKKEPSKISLESTESSYDSDSNSDNSSNSSSSSYSRRNIKEEMKK</sequence>
<dbReference type="InterPro" id="IPR051639">
    <property type="entry name" value="BCD1"/>
</dbReference>
<evidence type="ECO:0000256" key="9">
    <source>
        <dbReference type="ARBA" id="ARBA00049654"/>
    </source>
</evidence>
<dbReference type="Proteomes" id="UP000237438">
    <property type="component" value="Unassembled WGS sequence"/>
</dbReference>
<comment type="subunit">
    <text evidence="10">Interacts with FBL, SNU13, NOP58, NUFIP1, RUVBL1, RUVBL2 and TAF9. Interacts (via HIT-type zinc finger) with the RUVBL1/RUVBL2 complex in the presence of ADP.</text>
</comment>
<protein>
    <recommendedName>
        <fullName evidence="11">Box C/D snoRNA protein 1</fullName>
    </recommendedName>
    <alternativeName>
        <fullName evidence="12">Zinc finger HIT domain-containing protein 6</fullName>
    </alternativeName>
</protein>
<dbReference type="STRING" id="225359.A0A2S4PJN1"/>
<feature type="domain" description="HIT-type" evidence="15">
    <location>
        <begin position="10"/>
        <end position="44"/>
    </location>
</feature>
<dbReference type="GO" id="GO:0070761">
    <property type="term" value="C:pre-snoRNP complex"/>
    <property type="evidence" value="ECO:0007669"/>
    <property type="project" value="TreeGrafter"/>
</dbReference>
<keyword evidence="7" id="KW-0832">Ubl conjugation</keyword>
<dbReference type="SUPFAM" id="SSF144232">
    <property type="entry name" value="HIT/MYND zinc finger-like"/>
    <property type="match status" value="1"/>
</dbReference>
<evidence type="ECO:0000313" key="17">
    <source>
        <dbReference type="Proteomes" id="UP000237438"/>
    </source>
</evidence>
<evidence type="ECO:0000313" key="16">
    <source>
        <dbReference type="EMBL" id="POS82262.1"/>
    </source>
</evidence>
<dbReference type="GO" id="GO:0000492">
    <property type="term" value="P:box C/D snoRNP assembly"/>
    <property type="evidence" value="ECO:0007669"/>
    <property type="project" value="TreeGrafter"/>
</dbReference>
<organism evidence="16 17">
    <name type="scientific">Erysiphe pulchra</name>
    <dbReference type="NCBI Taxonomy" id="225359"/>
    <lineage>
        <taxon>Eukaryota</taxon>
        <taxon>Fungi</taxon>
        <taxon>Dikarya</taxon>
        <taxon>Ascomycota</taxon>
        <taxon>Pezizomycotina</taxon>
        <taxon>Leotiomycetes</taxon>
        <taxon>Erysiphales</taxon>
        <taxon>Erysiphaceae</taxon>
        <taxon>Erysiphe</taxon>
    </lineage>
</organism>
<name>A0A2S4PJN1_9PEZI</name>
<feature type="compositionally biased region" description="Polar residues" evidence="14">
    <location>
        <begin position="349"/>
        <end position="362"/>
    </location>
</feature>
<evidence type="ECO:0000256" key="13">
    <source>
        <dbReference type="PROSITE-ProRule" id="PRU00453"/>
    </source>
</evidence>
<dbReference type="GO" id="GO:0048254">
    <property type="term" value="P:snoRNA localization"/>
    <property type="evidence" value="ECO:0007669"/>
    <property type="project" value="TreeGrafter"/>
</dbReference>
<feature type="region of interest" description="Disordered" evidence="14">
    <location>
        <begin position="349"/>
        <end position="409"/>
    </location>
</feature>
<keyword evidence="6" id="KW-0862">Zinc</keyword>
<dbReference type="GO" id="GO:0000463">
    <property type="term" value="P:maturation of LSU-rRNA from tricistronic rRNA transcript (SSU-rRNA, 5.8S rRNA, LSU-rRNA)"/>
    <property type="evidence" value="ECO:0007669"/>
    <property type="project" value="TreeGrafter"/>
</dbReference>
<feature type="compositionally biased region" description="Low complexity" evidence="14">
    <location>
        <begin position="379"/>
        <end position="399"/>
    </location>
</feature>
<evidence type="ECO:0000256" key="1">
    <source>
        <dbReference type="ARBA" id="ARBA00022499"/>
    </source>
</evidence>
<dbReference type="CDD" id="cd23023">
    <property type="entry name" value="zf-HIT_BCD1"/>
    <property type="match status" value="1"/>
</dbReference>
<dbReference type="AlphaFoldDB" id="A0A2S4PJN1"/>
<accession>A0A2S4PJN1</accession>
<evidence type="ECO:0000256" key="11">
    <source>
        <dbReference type="ARBA" id="ARBA00068630"/>
    </source>
</evidence>
<gene>
    <name evidence="16" type="ORF">EPUL_006855</name>
</gene>
<keyword evidence="5 13" id="KW-0863">Zinc-finger</keyword>
<dbReference type="InterPro" id="IPR057721">
    <property type="entry name" value="BCD1_alpha/beta"/>
</dbReference>
<dbReference type="Pfam" id="PF25790">
    <property type="entry name" value="BCD1"/>
    <property type="match status" value="1"/>
</dbReference>
<evidence type="ECO:0000256" key="14">
    <source>
        <dbReference type="SAM" id="MobiDB-lite"/>
    </source>
</evidence>
<dbReference type="EMBL" id="PEDP01003390">
    <property type="protein sequence ID" value="POS82262.1"/>
    <property type="molecule type" value="Genomic_DNA"/>
</dbReference>
<keyword evidence="3" id="KW-0597">Phosphoprotein</keyword>
<dbReference type="PANTHER" id="PTHR13483:SF11">
    <property type="entry name" value="ZINC FINGER HIT DOMAIN-CONTAINING PROTEIN 3"/>
    <property type="match status" value="1"/>
</dbReference>
<evidence type="ECO:0000256" key="2">
    <source>
        <dbReference type="ARBA" id="ARBA00022517"/>
    </source>
</evidence>
<dbReference type="OrthoDB" id="272357at2759"/>
<dbReference type="InterPro" id="IPR007529">
    <property type="entry name" value="Znf_HIT"/>
</dbReference>
<dbReference type="PANTHER" id="PTHR13483">
    <property type="entry name" value="BOX C_D SNORNA PROTEIN 1-RELATED"/>
    <property type="match status" value="1"/>
</dbReference>
<keyword evidence="17" id="KW-1185">Reference proteome</keyword>
<proteinExistence type="inferred from homology"/>
<evidence type="ECO:0000256" key="3">
    <source>
        <dbReference type="ARBA" id="ARBA00022553"/>
    </source>
</evidence>
<dbReference type="FunFam" id="3.30.60.190:FF:000001">
    <property type="entry name" value="box C/D snoRNA protein 1"/>
    <property type="match status" value="1"/>
</dbReference>
<evidence type="ECO:0000256" key="4">
    <source>
        <dbReference type="ARBA" id="ARBA00022723"/>
    </source>
</evidence>
<evidence type="ECO:0000256" key="8">
    <source>
        <dbReference type="ARBA" id="ARBA00049598"/>
    </source>
</evidence>
<comment type="similarity">
    <text evidence="9">Belongs to the BCD1 family.</text>
</comment>